<evidence type="ECO:0000313" key="7">
    <source>
        <dbReference type="Proteomes" id="UP000238196"/>
    </source>
</evidence>
<evidence type="ECO:0000313" key="6">
    <source>
        <dbReference type="EMBL" id="PPC77524.1"/>
    </source>
</evidence>
<dbReference type="PROSITE" id="PS51935">
    <property type="entry name" value="NLPC_P60"/>
    <property type="match status" value="1"/>
</dbReference>
<evidence type="ECO:0000259" key="5">
    <source>
        <dbReference type="PROSITE" id="PS51935"/>
    </source>
</evidence>
<comment type="caution">
    <text evidence="6">The sequence shown here is derived from an EMBL/GenBank/DDBJ whole genome shotgun (WGS) entry which is preliminary data.</text>
</comment>
<dbReference type="Proteomes" id="UP000238196">
    <property type="component" value="Unassembled WGS sequence"/>
</dbReference>
<dbReference type="AlphaFoldDB" id="A0A2S5KRP8"/>
<reference evidence="6 7" key="1">
    <citation type="submission" date="2018-02" db="EMBL/GenBank/DDBJ databases">
        <title>novel marine gammaproteobacteria from coastal saline agro ecosystem.</title>
        <authorList>
            <person name="Krishnan R."/>
            <person name="Ramesh Kumar N."/>
        </authorList>
    </citation>
    <scope>NUCLEOTIDE SEQUENCE [LARGE SCALE GENOMIC DNA]</scope>
    <source>
        <strain evidence="6 7">228</strain>
    </source>
</reference>
<evidence type="ECO:0000256" key="3">
    <source>
        <dbReference type="ARBA" id="ARBA00022801"/>
    </source>
</evidence>
<keyword evidence="2" id="KW-0645">Protease</keyword>
<evidence type="ECO:0000256" key="4">
    <source>
        <dbReference type="ARBA" id="ARBA00022807"/>
    </source>
</evidence>
<organism evidence="6 7">
    <name type="scientific">Proteobacteria bacterium 228</name>
    <dbReference type="NCBI Taxonomy" id="2083153"/>
    <lineage>
        <taxon>Bacteria</taxon>
        <taxon>Pseudomonadati</taxon>
        <taxon>Pseudomonadota</taxon>
    </lineage>
</organism>
<dbReference type="PANTHER" id="PTHR47053">
    <property type="entry name" value="MUREIN DD-ENDOPEPTIDASE MEPH-RELATED"/>
    <property type="match status" value="1"/>
</dbReference>
<name>A0A2S5KRP8_9PROT</name>
<dbReference type="GO" id="GO:0008234">
    <property type="term" value="F:cysteine-type peptidase activity"/>
    <property type="evidence" value="ECO:0007669"/>
    <property type="project" value="UniProtKB-KW"/>
</dbReference>
<dbReference type="GO" id="GO:0006508">
    <property type="term" value="P:proteolysis"/>
    <property type="evidence" value="ECO:0007669"/>
    <property type="project" value="UniProtKB-KW"/>
</dbReference>
<dbReference type="InterPro" id="IPR000064">
    <property type="entry name" value="NLP_P60_dom"/>
</dbReference>
<protein>
    <recommendedName>
        <fullName evidence="5">NlpC/P60 domain-containing protein</fullName>
    </recommendedName>
</protein>
<dbReference type="PANTHER" id="PTHR47053:SF1">
    <property type="entry name" value="MUREIN DD-ENDOPEPTIDASE MEPH-RELATED"/>
    <property type="match status" value="1"/>
</dbReference>
<dbReference type="SUPFAM" id="SSF54001">
    <property type="entry name" value="Cysteine proteinases"/>
    <property type="match status" value="1"/>
</dbReference>
<feature type="domain" description="NlpC/P60" evidence="5">
    <location>
        <begin position="67"/>
        <end position="206"/>
    </location>
</feature>
<comment type="similarity">
    <text evidence="1">Belongs to the peptidase C40 family.</text>
</comment>
<gene>
    <name evidence="6" type="ORF">C4K68_10000</name>
</gene>
<sequence>MQVWARFSGAPLAQFSGWLAQFQGWLILALVAVLAGCSGNQTKPSLSSNNTGKLIHGVQYEQVPLEPQEQLSIIKTISTQVGKPYVWGAQSPSRGFDCSGLLVWSYSQLGLRGFRYQSKLEGDVTADALYKYNTYPLTDMVQLREGDWIFFDPKSQGYETHVAVFSHIDGQGRVWVWDASSTAGRTSQRPVPNFWGKNPVFGRPMKLVPATMGGVAVGTHIGPVLVSN</sequence>
<dbReference type="InterPro" id="IPR051202">
    <property type="entry name" value="Peptidase_C40"/>
</dbReference>
<keyword evidence="3" id="KW-0378">Hydrolase</keyword>
<dbReference type="EMBL" id="PRLP01000032">
    <property type="protein sequence ID" value="PPC77524.1"/>
    <property type="molecule type" value="Genomic_DNA"/>
</dbReference>
<dbReference type="Gene3D" id="3.90.1720.10">
    <property type="entry name" value="endopeptidase domain like (from Nostoc punctiforme)"/>
    <property type="match status" value="1"/>
</dbReference>
<evidence type="ECO:0000256" key="1">
    <source>
        <dbReference type="ARBA" id="ARBA00007074"/>
    </source>
</evidence>
<dbReference type="Pfam" id="PF00877">
    <property type="entry name" value="NLPC_P60"/>
    <property type="match status" value="1"/>
</dbReference>
<keyword evidence="4" id="KW-0788">Thiol protease</keyword>
<dbReference type="InterPro" id="IPR038765">
    <property type="entry name" value="Papain-like_cys_pep_sf"/>
</dbReference>
<dbReference type="OrthoDB" id="9807055at2"/>
<evidence type="ECO:0000256" key="2">
    <source>
        <dbReference type="ARBA" id="ARBA00022670"/>
    </source>
</evidence>
<proteinExistence type="inferred from homology"/>
<accession>A0A2S5KRP8</accession>